<dbReference type="PANTHER" id="PTHR47950">
    <property type="entry name" value="CYTOCHROME P450, FAMILY 76, SUBFAMILY C, POLYPEPTIDE 5-RELATED"/>
    <property type="match status" value="1"/>
</dbReference>
<proteinExistence type="inferred from homology"/>
<dbReference type="AlphaFoldDB" id="A0AAW2WZC3"/>
<comment type="similarity">
    <text evidence="2 12">Belongs to the cytochrome P450 family.</text>
</comment>
<dbReference type="PANTHER" id="PTHR47950:SF4">
    <property type="entry name" value="GERANIOL 8-HYDROXYLASE-LIKE"/>
    <property type="match status" value="1"/>
</dbReference>
<evidence type="ECO:0000256" key="12">
    <source>
        <dbReference type="RuleBase" id="RU000461"/>
    </source>
</evidence>
<keyword evidence="8 11" id="KW-0408">Iron</keyword>
<evidence type="ECO:0000256" key="8">
    <source>
        <dbReference type="ARBA" id="ARBA00023004"/>
    </source>
</evidence>
<reference evidence="13" key="2">
    <citation type="journal article" date="2024" name="Plant">
        <title>Genomic evolution and insights into agronomic trait innovations of Sesamum species.</title>
        <authorList>
            <person name="Miao H."/>
            <person name="Wang L."/>
            <person name="Qu L."/>
            <person name="Liu H."/>
            <person name="Sun Y."/>
            <person name="Le M."/>
            <person name="Wang Q."/>
            <person name="Wei S."/>
            <person name="Zheng Y."/>
            <person name="Lin W."/>
            <person name="Duan Y."/>
            <person name="Cao H."/>
            <person name="Xiong S."/>
            <person name="Wang X."/>
            <person name="Wei L."/>
            <person name="Li C."/>
            <person name="Ma Q."/>
            <person name="Ju M."/>
            <person name="Zhao R."/>
            <person name="Li G."/>
            <person name="Mu C."/>
            <person name="Tian Q."/>
            <person name="Mei H."/>
            <person name="Zhang T."/>
            <person name="Gao T."/>
            <person name="Zhang H."/>
        </authorList>
    </citation>
    <scope>NUCLEOTIDE SEQUENCE</scope>
    <source>
        <strain evidence="13">KEN1</strain>
    </source>
</reference>
<dbReference type="GO" id="GO:0005506">
    <property type="term" value="F:iron ion binding"/>
    <property type="evidence" value="ECO:0007669"/>
    <property type="project" value="InterPro"/>
</dbReference>
<keyword evidence="5 11" id="KW-0479">Metal-binding</keyword>
<evidence type="ECO:0000256" key="11">
    <source>
        <dbReference type="PIRSR" id="PIRSR602401-1"/>
    </source>
</evidence>
<dbReference type="InterPro" id="IPR017972">
    <property type="entry name" value="Cyt_P450_CS"/>
</dbReference>
<comment type="cofactor">
    <cofactor evidence="11">
        <name>heme</name>
        <dbReference type="ChEBI" id="CHEBI:30413"/>
    </cofactor>
</comment>
<dbReference type="InterPro" id="IPR002401">
    <property type="entry name" value="Cyt_P450_E_grp-I"/>
</dbReference>
<dbReference type="SUPFAM" id="SSF48264">
    <property type="entry name" value="Cytochrome P450"/>
    <property type="match status" value="1"/>
</dbReference>
<dbReference type="EMBL" id="JACGWN010000006">
    <property type="protein sequence ID" value="KAL0445712.1"/>
    <property type="molecule type" value="Genomic_DNA"/>
</dbReference>
<comment type="subcellular location">
    <subcellularLocation>
        <location evidence="1">Membrane</location>
        <topology evidence="1">Single-pass membrane protein</topology>
    </subcellularLocation>
</comment>
<name>A0AAW2WZC3_9LAMI</name>
<evidence type="ECO:0000256" key="6">
    <source>
        <dbReference type="ARBA" id="ARBA00022989"/>
    </source>
</evidence>
<reference evidence="13" key="1">
    <citation type="submission" date="2020-06" db="EMBL/GenBank/DDBJ databases">
        <authorList>
            <person name="Li T."/>
            <person name="Hu X."/>
            <person name="Zhang T."/>
            <person name="Song X."/>
            <person name="Zhang H."/>
            <person name="Dai N."/>
            <person name="Sheng W."/>
            <person name="Hou X."/>
            <person name="Wei L."/>
        </authorList>
    </citation>
    <scope>NUCLEOTIDE SEQUENCE</scope>
    <source>
        <strain evidence="13">KEN1</strain>
        <tissue evidence="13">Leaf</tissue>
    </source>
</reference>
<organism evidence="13">
    <name type="scientific">Sesamum latifolium</name>
    <dbReference type="NCBI Taxonomy" id="2727402"/>
    <lineage>
        <taxon>Eukaryota</taxon>
        <taxon>Viridiplantae</taxon>
        <taxon>Streptophyta</taxon>
        <taxon>Embryophyta</taxon>
        <taxon>Tracheophyta</taxon>
        <taxon>Spermatophyta</taxon>
        <taxon>Magnoliopsida</taxon>
        <taxon>eudicotyledons</taxon>
        <taxon>Gunneridae</taxon>
        <taxon>Pentapetalae</taxon>
        <taxon>asterids</taxon>
        <taxon>lamiids</taxon>
        <taxon>Lamiales</taxon>
        <taxon>Pedaliaceae</taxon>
        <taxon>Sesamum</taxon>
    </lineage>
</organism>
<dbReference type="CDD" id="cd11073">
    <property type="entry name" value="CYP76-like"/>
    <property type="match status" value="1"/>
</dbReference>
<evidence type="ECO:0000256" key="1">
    <source>
        <dbReference type="ARBA" id="ARBA00004167"/>
    </source>
</evidence>
<evidence type="ECO:0000256" key="2">
    <source>
        <dbReference type="ARBA" id="ARBA00010617"/>
    </source>
</evidence>
<dbReference type="InterPro" id="IPR001128">
    <property type="entry name" value="Cyt_P450"/>
</dbReference>
<keyword evidence="6" id="KW-1133">Transmembrane helix</keyword>
<dbReference type="InterPro" id="IPR036396">
    <property type="entry name" value="Cyt_P450_sf"/>
</dbReference>
<dbReference type="PRINTS" id="PR00385">
    <property type="entry name" value="P450"/>
</dbReference>
<evidence type="ECO:0000256" key="5">
    <source>
        <dbReference type="ARBA" id="ARBA00022723"/>
    </source>
</evidence>
<sequence>MELYVLLLVISTLLLATYIFHEISNALFTKNKNLPPGPNGLPLIGSLITIRHRTHQSLAKLAKTYGPLMTIKLGFINVVVASSAEMAKEILQKHDAEFVGRPIPDAVTAEKGYELAFPWLPTGPQWRKLRKIFKSHIFMAQKLDSLRHLRHDVVKTLVERVAEAQESGKAIYIGEIVFSTMMKLLSKTLFSADMLDPTSDAMKELQPNLADYFPFLRPFDPQGIRRKIRVSYDRLHELIDDMIDQRMKHRSAASERSGDLLDIILDYTEHEGPDGLTRLDVKLLIVEIFIAGTDTSTSTVEWVMAELLHNPTILSKAKQELSEIMTPGGIVQEQDITRLPYLTAVIKETMRMHQTSPLLLPHRAEQDVEIQGYTIPKHTRIWVNAWSISRDATYWEKSTCFMPERFLNVDIDFRGNDFKFTPFSAGRRICPGMNLAVRMVALIVANLIKTFDWKLPNGMAPEDMDMTEKFGVTLRKAEPLVAIPRRALLSPQSQVGVQTSRARARAPLLELQLGELRILGK</sequence>
<evidence type="ECO:0000256" key="7">
    <source>
        <dbReference type="ARBA" id="ARBA00023002"/>
    </source>
</evidence>
<dbReference type="Gene3D" id="1.10.630.10">
    <property type="entry name" value="Cytochrome P450"/>
    <property type="match status" value="1"/>
</dbReference>
<dbReference type="PRINTS" id="PR00463">
    <property type="entry name" value="EP450I"/>
</dbReference>
<keyword evidence="7 12" id="KW-0560">Oxidoreductase</keyword>
<keyword evidence="9 12" id="KW-0503">Monooxygenase</keyword>
<evidence type="ECO:0000256" key="10">
    <source>
        <dbReference type="ARBA" id="ARBA00023136"/>
    </source>
</evidence>
<dbReference type="PROSITE" id="PS00086">
    <property type="entry name" value="CYTOCHROME_P450"/>
    <property type="match status" value="1"/>
</dbReference>
<evidence type="ECO:0000256" key="9">
    <source>
        <dbReference type="ARBA" id="ARBA00023033"/>
    </source>
</evidence>
<dbReference type="GO" id="GO:0016705">
    <property type="term" value="F:oxidoreductase activity, acting on paired donors, with incorporation or reduction of molecular oxygen"/>
    <property type="evidence" value="ECO:0007669"/>
    <property type="project" value="InterPro"/>
</dbReference>
<evidence type="ECO:0000256" key="3">
    <source>
        <dbReference type="ARBA" id="ARBA00022617"/>
    </source>
</evidence>
<dbReference type="GO" id="GO:0016020">
    <property type="term" value="C:membrane"/>
    <property type="evidence" value="ECO:0007669"/>
    <property type="project" value="UniProtKB-SubCell"/>
</dbReference>
<protein>
    <submittedName>
        <fullName evidence="13">Geraniol 8-hydroxylase</fullName>
    </submittedName>
</protein>
<gene>
    <name evidence="13" type="ORF">Slati_1699100</name>
</gene>
<evidence type="ECO:0000256" key="4">
    <source>
        <dbReference type="ARBA" id="ARBA00022692"/>
    </source>
</evidence>
<dbReference type="FunFam" id="1.10.630.10:FF:000007">
    <property type="entry name" value="Cytochrome P450 76C4"/>
    <property type="match status" value="1"/>
</dbReference>
<evidence type="ECO:0000313" key="13">
    <source>
        <dbReference type="EMBL" id="KAL0445712.1"/>
    </source>
</evidence>
<dbReference type="GO" id="GO:0020037">
    <property type="term" value="F:heme binding"/>
    <property type="evidence" value="ECO:0007669"/>
    <property type="project" value="InterPro"/>
</dbReference>
<keyword evidence="3 11" id="KW-0349">Heme</keyword>
<dbReference type="Pfam" id="PF00067">
    <property type="entry name" value="p450"/>
    <property type="match status" value="1"/>
</dbReference>
<feature type="binding site" description="axial binding residue" evidence="11">
    <location>
        <position position="430"/>
    </location>
    <ligand>
        <name>heme</name>
        <dbReference type="ChEBI" id="CHEBI:30413"/>
    </ligand>
    <ligandPart>
        <name>Fe</name>
        <dbReference type="ChEBI" id="CHEBI:18248"/>
    </ligandPart>
</feature>
<keyword evidence="4" id="KW-0812">Transmembrane</keyword>
<comment type="caution">
    <text evidence="13">The sequence shown here is derived from an EMBL/GenBank/DDBJ whole genome shotgun (WGS) entry which is preliminary data.</text>
</comment>
<accession>A0AAW2WZC3</accession>
<keyword evidence="10" id="KW-0472">Membrane</keyword>
<dbReference type="GO" id="GO:0004497">
    <property type="term" value="F:monooxygenase activity"/>
    <property type="evidence" value="ECO:0007669"/>
    <property type="project" value="UniProtKB-KW"/>
</dbReference>